<keyword evidence="3" id="KW-1185">Reference proteome</keyword>
<keyword evidence="1" id="KW-0472">Membrane</keyword>
<dbReference type="STRING" id="1635173.WH52_11230"/>
<proteinExistence type="predicted"/>
<protein>
    <recommendedName>
        <fullName evidence="4">Phosphatidate cytidylyltransferase</fullName>
    </recommendedName>
</protein>
<accession>A0A1Y2PBR3</accession>
<sequence>MKYWKTSLALILTFLAILFNWQWFWALLLFLGLLNIIISKEIHFVEAVTQKDAPKLYWFMTIFWSILTFLAIANHLNLL</sequence>
<keyword evidence="1" id="KW-0812">Transmembrane</keyword>
<gene>
    <name evidence="2" type="ORF">WH52_11230</name>
</gene>
<evidence type="ECO:0008006" key="4">
    <source>
        <dbReference type="Google" id="ProtNLM"/>
    </source>
</evidence>
<name>A0A1Y2PBR3_9FLAO</name>
<feature type="transmembrane region" description="Helical" evidence="1">
    <location>
        <begin position="56"/>
        <end position="76"/>
    </location>
</feature>
<comment type="caution">
    <text evidence="2">The sequence shown here is derived from an EMBL/GenBank/DDBJ whole genome shotgun (WGS) entry which is preliminary data.</text>
</comment>
<feature type="transmembrane region" description="Helical" evidence="1">
    <location>
        <begin position="7"/>
        <end position="36"/>
    </location>
</feature>
<dbReference type="Proteomes" id="UP000194221">
    <property type="component" value="Unassembled WGS sequence"/>
</dbReference>
<evidence type="ECO:0000313" key="2">
    <source>
        <dbReference type="EMBL" id="OSY87441.1"/>
    </source>
</evidence>
<dbReference type="EMBL" id="LAPZ01000011">
    <property type="protein sequence ID" value="OSY87441.1"/>
    <property type="molecule type" value="Genomic_DNA"/>
</dbReference>
<keyword evidence="1" id="KW-1133">Transmembrane helix</keyword>
<dbReference type="AlphaFoldDB" id="A0A1Y2PBR3"/>
<dbReference type="RefSeq" id="WP_086031055.1">
    <property type="nucleotide sequence ID" value="NZ_LAPZ01000011.1"/>
</dbReference>
<evidence type="ECO:0000256" key="1">
    <source>
        <dbReference type="SAM" id="Phobius"/>
    </source>
</evidence>
<evidence type="ECO:0000313" key="3">
    <source>
        <dbReference type="Proteomes" id="UP000194221"/>
    </source>
</evidence>
<organism evidence="2 3">
    <name type="scientific">Tenacibaculum holothuriorum</name>
    <dbReference type="NCBI Taxonomy" id="1635173"/>
    <lineage>
        <taxon>Bacteria</taxon>
        <taxon>Pseudomonadati</taxon>
        <taxon>Bacteroidota</taxon>
        <taxon>Flavobacteriia</taxon>
        <taxon>Flavobacteriales</taxon>
        <taxon>Flavobacteriaceae</taxon>
        <taxon>Tenacibaculum</taxon>
    </lineage>
</organism>
<dbReference type="OrthoDB" id="7869902at2"/>
<dbReference type="InParanoid" id="A0A1Y2PBR3"/>
<reference evidence="2 3" key="1">
    <citation type="submission" date="2015-03" db="EMBL/GenBank/DDBJ databases">
        <title>Genome sequence of Tenacibaculum sp. S2-2, isolated from intestinal microbiota of sea cucumber, Apostichopus japonicas.</title>
        <authorList>
            <person name="Shao Z."/>
            <person name="Wang L."/>
            <person name="Li X."/>
        </authorList>
    </citation>
    <scope>NUCLEOTIDE SEQUENCE [LARGE SCALE GENOMIC DNA]</scope>
    <source>
        <strain evidence="2 3">S2-2</strain>
    </source>
</reference>